<name>A0ABR5CE53_9MICO</name>
<dbReference type="Gene3D" id="3.40.50.1820">
    <property type="entry name" value="alpha/beta hydrolase"/>
    <property type="match status" value="1"/>
</dbReference>
<reference evidence="2 3" key="1">
    <citation type="journal article" date="2001" name="Int. J. Syst. Evol. Microbiol.">
        <title>Agreia bicolorata gen. nov., sp. nov., to accommodate actinobacteria isolated from narrow reed grass infected by the nematode Heteroanguina graminophila.</title>
        <authorList>
            <person name="Evtushenko L.I."/>
            <person name="Dorofeeva L.V."/>
            <person name="Dobrovolskaya T.G."/>
            <person name="Streshinskaya G.M."/>
            <person name="Subbotin S.A."/>
            <person name="Tiedje J.M."/>
        </authorList>
    </citation>
    <scope>NUCLEOTIDE SEQUENCE [LARGE SCALE GENOMIC DNA]</scope>
    <source>
        <strain evidence="2 3">VKM Ac-1804</strain>
    </source>
</reference>
<dbReference type="InterPro" id="IPR029059">
    <property type="entry name" value="AB_hydrolase_5"/>
</dbReference>
<feature type="domain" description="Alpha/beta hydrolase fold-5" evidence="1">
    <location>
        <begin position="73"/>
        <end position="230"/>
    </location>
</feature>
<comment type="caution">
    <text evidence="2">The sequence shown here is derived from an EMBL/GenBank/DDBJ whole genome shotgun (WGS) entry which is preliminary data.</text>
</comment>
<evidence type="ECO:0000313" key="2">
    <source>
        <dbReference type="EMBL" id="KJC63923.1"/>
    </source>
</evidence>
<gene>
    <name evidence="2" type="ORF">TZ00_13070</name>
</gene>
<proteinExistence type="predicted"/>
<dbReference type="EMBL" id="JYFC01000005">
    <property type="protein sequence ID" value="KJC63923.1"/>
    <property type="molecule type" value="Genomic_DNA"/>
</dbReference>
<dbReference type="Pfam" id="PF12695">
    <property type="entry name" value="Abhydrolase_5"/>
    <property type="match status" value="1"/>
</dbReference>
<dbReference type="PROSITE" id="PS51318">
    <property type="entry name" value="TAT"/>
    <property type="match status" value="1"/>
</dbReference>
<keyword evidence="3" id="KW-1185">Reference proteome</keyword>
<dbReference type="InterPro" id="IPR006311">
    <property type="entry name" value="TAT_signal"/>
</dbReference>
<dbReference type="InterPro" id="IPR029058">
    <property type="entry name" value="AB_hydrolase_fold"/>
</dbReference>
<protein>
    <recommendedName>
        <fullName evidence="1">Alpha/beta hydrolase fold-5 domain-containing protein</fullName>
    </recommendedName>
</protein>
<organism evidence="2 3">
    <name type="scientific">Agreia bicolorata</name>
    <dbReference type="NCBI Taxonomy" id="110935"/>
    <lineage>
        <taxon>Bacteria</taxon>
        <taxon>Bacillati</taxon>
        <taxon>Actinomycetota</taxon>
        <taxon>Actinomycetes</taxon>
        <taxon>Micrococcales</taxon>
        <taxon>Microbacteriaceae</taxon>
        <taxon>Agreia</taxon>
    </lineage>
</organism>
<dbReference type="SUPFAM" id="SSF53474">
    <property type="entry name" value="alpha/beta-Hydrolases"/>
    <property type="match status" value="1"/>
</dbReference>
<accession>A0ABR5CE53</accession>
<evidence type="ECO:0000313" key="3">
    <source>
        <dbReference type="Proteomes" id="UP000032503"/>
    </source>
</evidence>
<sequence length="244" mass="25184">MSLRRRAALRTVAVVALAALVVGASGFLVYANVTSAAERAPLADVADDPAVVIDYSHDSVVLTPASDPNGEGLVFIAGAKIEPVAYAYKLSGLVDAGYTVVIVRPFLNFGLFETRPLSAFTDLAPSVSDWFVGGHSLGGVKACMYADSPDVRGLVLFGSYCANDLSDSELTAISLSGSDDGLSTPANIAANAKTLPADTTFVEIEGANHAAFGNYGLQAGDGDSSIDDSDMRDIITDTITGALQ</sequence>
<evidence type="ECO:0000259" key="1">
    <source>
        <dbReference type="Pfam" id="PF12695"/>
    </source>
</evidence>
<dbReference type="RefSeq" id="WP_044442293.1">
    <property type="nucleotide sequence ID" value="NZ_JYFC01000005.1"/>
</dbReference>
<dbReference type="Proteomes" id="UP000032503">
    <property type="component" value="Unassembled WGS sequence"/>
</dbReference>